<reference evidence="1 2" key="1">
    <citation type="journal article" date="2014" name="Genome Announc.">
        <title>Draft genome sequences of the altered schaedler flora, a defined bacterial community from gnotobiotic mice.</title>
        <authorList>
            <person name="Wannemuehler M.J."/>
            <person name="Overstreet A.M."/>
            <person name="Ward D.V."/>
            <person name="Phillips G.J."/>
        </authorList>
    </citation>
    <scope>NUCLEOTIDE SEQUENCE [LARGE SCALE GENOMIC DNA]</scope>
    <source>
        <strain evidence="1 2">ASF492</strain>
    </source>
</reference>
<sequence>MPSNAEIAKDTIEQFRKIQDFMIAAKKENATETYAILKKEYLSLKALLNVIGVNLIDIDIMKE</sequence>
<dbReference type="AlphaFoldDB" id="N2AGA7"/>
<dbReference type="STRING" id="1235802.C823_03585"/>
<evidence type="ECO:0000313" key="1">
    <source>
        <dbReference type="EMBL" id="EMZ23414.1"/>
    </source>
</evidence>
<comment type="caution">
    <text evidence="1">The sequence shown here is derived from an EMBL/GenBank/DDBJ whole genome shotgun (WGS) entry which is preliminary data.</text>
</comment>
<dbReference type="HOGENOM" id="CLU_207730_0_0_9"/>
<name>N2AGA7_9FIRM</name>
<proteinExistence type="predicted"/>
<dbReference type="OrthoDB" id="9805522at2"/>
<dbReference type="EMBL" id="AQFT01000107">
    <property type="protein sequence ID" value="EMZ23414.1"/>
    <property type="molecule type" value="Genomic_DNA"/>
</dbReference>
<protein>
    <submittedName>
        <fullName evidence="1">Uncharacterized protein</fullName>
    </submittedName>
</protein>
<keyword evidence="2" id="KW-1185">Reference proteome</keyword>
<dbReference type="Proteomes" id="UP000012589">
    <property type="component" value="Unassembled WGS sequence"/>
</dbReference>
<accession>N2AGA7</accession>
<organism evidence="1 2">
    <name type="scientific">Eubacterium plexicaudatum ASF492</name>
    <dbReference type="NCBI Taxonomy" id="1235802"/>
    <lineage>
        <taxon>Bacteria</taxon>
        <taxon>Bacillati</taxon>
        <taxon>Bacillota</taxon>
        <taxon>Clostridia</taxon>
        <taxon>Eubacteriales</taxon>
        <taxon>Eubacteriaceae</taxon>
        <taxon>Eubacterium</taxon>
    </lineage>
</organism>
<dbReference type="PATRIC" id="fig|1235802.3.peg.3781"/>
<gene>
    <name evidence="1" type="ORF">C823_03585</name>
</gene>
<evidence type="ECO:0000313" key="2">
    <source>
        <dbReference type="Proteomes" id="UP000012589"/>
    </source>
</evidence>